<reference evidence="3" key="1">
    <citation type="submission" date="2022-11" db="UniProtKB">
        <authorList>
            <consortium name="WormBaseParasite"/>
        </authorList>
    </citation>
    <scope>IDENTIFICATION</scope>
</reference>
<dbReference type="Proteomes" id="UP000887574">
    <property type="component" value="Unplaced"/>
</dbReference>
<evidence type="ECO:0000313" key="3">
    <source>
        <dbReference type="WBParaSite" id="jg3488"/>
    </source>
</evidence>
<keyword evidence="2" id="KW-1185">Reference proteome</keyword>
<proteinExistence type="predicted"/>
<name>A0A915E6Y2_9BILA</name>
<feature type="compositionally biased region" description="Polar residues" evidence="1">
    <location>
        <begin position="33"/>
        <end position="51"/>
    </location>
</feature>
<feature type="region of interest" description="Disordered" evidence="1">
    <location>
        <begin position="33"/>
        <end position="52"/>
    </location>
</feature>
<evidence type="ECO:0000256" key="1">
    <source>
        <dbReference type="SAM" id="MobiDB-lite"/>
    </source>
</evidence>
<sequence>MVAETAAVPDAIPRTENDEVRERLALTQQRALIAKSSQKDGTPSTEDNAVQNAPVIEQQYAQMDLMPSKQLSKLFFAIGDEYGVRSRTLFAYDRTSPIPPRLHLPSEPEHHESFYHPHPMPLTSWLNRGSWTSCKCWRNRCRLTTRGSSLASSSWISSMGGRNSSCARLDPKK</sequence>
<dbReference type="WBParaSite" id="jg3488">
    <property type="protein sequence ID" value="jg3488"/>
    <property type="gene ID" value="jg3488"/>
</dbReference>
<protein>
    <submittedName>
        <fullName evidence="3">Uncharacterized protein</fullName>
    </submittedName>
</protein>
<accession>A0A915E6Y2</accession>
<dbReference type="AlphaFoldDB" id="A0A915E6Y2"/>
<evidence type="ECO:0000313" key="2">
    <source>
        <dbReference type="Proteomes" id="UP000887574"/>
    </source>
</evidence>
<organism evidence="2 3">
    <name type="scientific">Ditylenchus dipsaci</name>
    <dbReference type="NCBI Taxonomy" id="166011"/>
    <lineage>
        <taxon>Eukaryota</taxon>
        <taxon>Metazoa</taxon>
        <taxon>Ecdysozoa</taxon>
        <taxon>Nematoda</taxon>
        <taxon>Chromadorea</taxon>
        <taxon>Rhabditida</taxon>
        <taxon>Tylenchina</taxon>
        <taxon>Tylenchomorpha</taxon>
        <taxon>Sphaerularioidea</taxon>
        <taxon>Anguinidae</taxon>
        <taxon>Anguininae</taxon>
        <taxon>Ditylenchus</taxon>
    </lineage>
</organism>